<accession>A0ABR4ZVN9</accession>
<dbReference type="SMART" id="SM00829">
    <property type="entry name" value="PKS_ER"/>
    <property type="match status" value="1"/>
</dbReference>
<evidence type="ECO:0000256" key="1">
    <source>
        <dbReference type="ARBA" id="ARBA00023002"/>
    </source>
</evidence>
<keyword evidence="4" id="KW-1185">Reference proteome</keyword>
<evidence type="ECO:0000313" key="3">
    <source>
        <dbReference type="EMBL" id="KIE58100.1"/>
    </source>
</evidence>
<dbReference type="CDD" id="cd05288">
    <property type="entry name" value="PGDH"/>
    <property type="match status" value="1"/>
</dbReference>
<feature type="domain" description="Enoyl reductase (ER)" evidence="2">
    <location>
        <begin position="15"/>
        <end position="329"/>
    </location>
</feature>
<dbReference type="InterPro" id="IPR045010">
    <property type="entry name" value="MDR_fam"/>
</dbReference>
<evidence type="ECO:0000259" key="2">
    <source>
        <dbReference type="SMART" id="SM00829"/>
    </source>
</evidence>
<dbReference type="PANTHER" id="PTHR43205:SF42">
    <property type="entry name" value="ALCOHOL DEHYDROGENASE, ZINC-CONTAINING (AFU_ORTHOLOGUE AFUA_7G04530)"/>
    <property type="match status" value="1"/>
</dbReference>
<dbReference type="InterPro" id="IPR020843">
    <property type="entry name" value="ER"/>
</dbReference>
<dbReference type="InterPro" id="IPR041694">
    <property type="entry name" value="ADH_N_2"/>
</dbReference>
<reference evidence="3 4" key="1">
    <citation type="submission" date="2014-08" db="EMBL/GenBank/DDBJ databases">
        <title>Methylacidiphilum kamchatkense strain Kam1 draft genome sequence.</title>
        <authorList>
            <person name="Birkeland N.-K."/>
            <person name="Erikstad H.A."/>
        </authorList>
    </citation>
    <scope>NUCLEOTIDE SEQUENCE [LARGE SCALE GENOMIC DNA]</scope>
    <source>
        <strain evidence="3 4">Kam1</strain>
    </source>
</reference>
<evidence type="ECO:0000313" key="4">
    <source>
        <dbReference type="Proteomes" id="UP000031594"/>
    </source>
</evidence>
<keyword evidence="1" id="KW-0560">Oxidoreductase</keyword>
<dbReference type="EMBL" id="JQNX01000007">
    <property type="protein sequence ID" value="KIE58100.1"/>
    <property type="molecule type" value="Genomic_DNA"/>
</dbReference>
<dbReference type="InterPro" id="IPR011032">
    <property type="entry name" value="GroES-like_sf"/>
</dbReference>
<dbReference type="Proteomes" id="UP000031594">
    <property type="component" value="Unassembled WGS sequence"/>
</dbReference>
<dbReference type="SUPFAM" id="SSF50129">
    <property type="entry name" value="GroES-like"/>
    <property type="match status" value="1"/>
</dbReference>
<comment type="caution">
    <text evidence="3">The sequence shown here is derived from an EMBL/GenBank/DDBJ whole genome shotgun (WGS) entry which is preliminary data.</text>
</comment>
<proteinExistence type="predicted"/>
<dbReference type="Gene3D" id="3.40.50.720">
    <property type="entry name" value="NAD(P)-binding Rossmann-like Domain"/>
    <property type="match status" value="1"/>
</dbReference>
<name>A0ABR4ZVN9_9BACT</name>
<dbReference type="InterPro" id="IPR036291">
    <property type="entry name" value="NAD(P)-bd_dom_sf"/>
</dbReference>
<dbReference type="SUPFAM" id="SSF51735">
    <property type="entry name" value="NAD(P)-binding Rossmann-fold domains"/>
    <property type="match status" value="1"/>
</dbReference>
<dbReference type="PANTHER" id="PTHR43205">
    <property type="entry name" value="PROSTAGLANDIN REDUCTASE"/>
    <property type="match status" value="1"/>
</dbReference>
<dbReference type="Gene3D" id="3.90.180.10">
    <property type="entry name" value="Medium-chain alcohol dehydrogenases, catalytic domain"/>
    <property type="match status" value="1"/>
</dbReference>
<organism evidence="3 4">
    <name type="scientific">Methylacidiphilum kamchatkense Kam1</name>
    <dbReference type="NCBI Taxonomy" id="1202785"/>
    <lineage>
        <taxon>Bacteria</taxon>
        <taxon>Pseudomonadati</taxon>
        <taxon>Verrucomicrobiota</taxon>
        <taxon>Methylacidiphilae</taxon>
        <taxon>Methylacidiphilales</taxon>
        <taxon>Methylacidiphilaceae</taxon>
        <taxon>Methylacidiphilum (ex Ratnadevi et al. 2023)</taxon>
    </lineage>
</organism>
<gene>
    <name evidence="3" type="ORF">A946_09345</name>
</gene>
<sequence length="331" mass="36907">MMKNKQVVLVKKPEGLIDESHFSIVSTDIPSPKDGEVLVKNRYVSIDPYLRLLTEEPTTFSKGVKPGNRMESWSVGEVVESKSPVFHPGQYVLGYLGWQEYGLSNERDLRPIDPSIASLPAFLGVLGMPGITAYLGMFDYGQPQAGHTVLISAAAGTVGMTAGQFAKMHSCKVVGITDSEEKCRFLLEELNFDYAINGKRENLEEKLKQCVPEGIDLYYDNVGGETLDTALLFLRKNSRVVICGMISQYNVKTPYAIKNFERLHSARATLKGFIVGDRTDRWPEAIRKLEAWVKEKKLKHKENVFHGLENAPKALHSIFTNAPIGKTVVEV</sequence>
<dbReference type="InterPro" id="IPR013149">
    <property type="entry name" value="ADH-like_C"/>
</dbReference>
<dbReference type="Pfam" id="PF16884">
    <property type="entry name" value="ADH_N_2"/>
    <property type="match status" value="1"/>
</dbReference>
<protein>
    <submittedName>
        <fullName evidence="3">NADP-dependent oxidoreductase</fullName>
    </submittedName>
</protein>
<dbReference type="Pfam" id="PF00107">
    <property type="entry name" value="ADH_zinc_N"/>
    <property type="match status" value="1"/>
</dbReference>